<sequence length="832" mass="90954">MSNMSLGWICLLLAIFFPVVNGSMARGVNGGNDCLICTLVLGVVENLSIVYNESIVESLERTCNYLPPQFKIYCKEAVEFLGPIIIDGFEKKETPDVICHGLKICTDAAGHECRLFPPRISSRISLAQSGSNLRDRHPEIRSLLTSTACTIPGIKEICRILENVFKSHVPLVDFDGDHFGIESSLRGSSWRGKDCNDLSRRVRPGARSVNGDAIVDENCNGIFGMDSTTGRPWEEEFCNDTQRLGIAVLGDSISAHFHIPEQWIDARQISVAAFEHLLFIIENELDWPQLSGVTGHMNITWPNIEGPTRSLYSRLFALDHCNHRDYQNIAVNGANSNNILNISKTLTRDQQNDVPLLVIYSLVGNDVCNGHEDTFAHMTTVEEMLNNTLKNLAYLDTVLPKGSHVLTTGLANGSLLYQLLHDRIHPIGHVGPPITYEHLYSYLMCLQKSPCNGWLSSNDTVRQMTTQRAVDLSDAVRNATYSYSPRNFDVAYLDFPFDAAIKEWEAQGGEAWQLIEAVDGFHINQFGHGVTSDILWQWLQANKPHWLPPLNPHNADIERTQIIYLNGVQDTNRSSAGPYLGGSGAINIGNYFNGSNNTYDGYIDQVTLYMNARSASDILSDATFSTWHSFDCGISFDSGPYRISGTANNVTLASGRVGQGLSFNSSSSYYKLYGFATIGAANYPYSISLWIQRTSTGGGSLVHISAQSGGGGWCTDFMGFSSSGQLIGSSYSTAVTDVIGPVLSVNVWTHVATTFSTTNGVRLYVNGSLIGSTGAMIYSASGAINTVTLGSSRAASCGTNSIVAGTFYGYLDEFRLYSRELSAADVTALANP</sequence>
<evidence type="ECO:0000256" key="1">
    <source>
        <dbReference type="ARBA" id="ARBA00023157"/>
    </source>
</evidence>
<evidence type="ECO:0000313" key="4">
    <source>
        <dbReference type="EMBL" id="CAF1442498.1"/>
    </source>
</evidence>
<evidence type="ECO:0000259" key="3">
    <source>
        <dbReference type="PROSITE" id="PS50015"/>
    </source>
</evidence>
<dbReference type="SUPFAM" id="SSF49899">
    <property type="entry name" value="Concanavalin A-like lectins/glucanases"/>
    <property type="match status" value="2"/>
</dbReference>
<dbReference type="GO" id="GO:0005509">
    <property type="term" value="F:calcium ion binding"/>
    <property type="evidence" value="ECO:0007669"/>
    <property type="project" value="TreeGrafter"/>
</dbReference>
<proteinExistence type="predicted"/>
<gene>
    <name evidence="4" type="ORF">JYZ213_LOCUS40208</name>
    <name evidence="5" type="ORF">OXD698_LOCUS27784</name>
</gene>
<keyword evidence="2" id="KW-0732">Signal</keyword>
<evidence type="ECO:0000313" key="5">
    <source>
        <dbReference type="EMBL" id="CAF3970281.1"/>
    </source>
</evidence>
<keyword evidence="1" id="KW-1015">Disulfide bond</keyword>
<feature type="domain" description="Saposin B-type" evidence="3">
    <location>
        <begin position="30"/>
        <end position="109"/>
    </location>
</feature>
<reference evidence="5" key="1">
    <citation type="submission" date="2021-02" db="EMBL/GenBank/DDBJ databases">
        <authorList>
            <person name="Nowell W R."/>
        </authorList>
    </citation>
    <scope>NUCLEOTIDE SEQUENCE</scope>
</reference>
<dbReference type="PROSITE" id="PS50015">
    <property type="entry name" value="SAP_B"/>
    <property type="match status" value="1"/>
</dbReference>
<dbReference type="EMBL" id="CAJNOG010001426">
    <property type="protein sequence ID" value="CAF1442498.1"/>
    <property type="molecule type" value="Genomic_DNA"/>
</dbReference>
<dbReference type="PANTHER" id="PTHR15010:SF0">
    <property type="entry name" value="ACYLOXYACYL HYDROLASE"/>
    <property type="match status" value="1"/>
</dbReference>
<dbReference type="Gene3D" id="1.10.225.10">
    <property type="entry name" value="Saposin-like"/>
    <property type="match status" value="1"/>
</dbReference>
<evidence type="ECO:0000256" key="2">
    <source>
        <dbReference type="SAM" id="SignalP"/>
    </source>
</evidence>
<name>A0A819LYT8_9BILA</name>
<dbReference type="InterPro" id="IPR048593">
    <property type="entry name" value="AOAH_Saposin_N"/>
</dbReference>
<dbReference type="Gene3D" id="2.60.120.200">
    <property type="match status" value="2"/>
</dbReference>
<evidence type="ECO:0000313" key="6">
    <source>
        <dbReference type="Proteomes" id="UP000663844"/>
    </source>
</evidence>
<dbReference type="InterPro" id="IPR013320">
    <property type="entry name" value="ConA-like_dom_sf"/>
</dbReference>
<feature type="signal peptide" evidence="2">
    <location>
        <begin position="1"/>
        <end position="22"/>
    </location>
</feature>
<dbReference type="Gene3D" id="3.40.50.1110">
    <property type="entry name" value="SGNH hydrolase"/>
    <property type="match status" value="1"/>
</dbReference>
<dbReference type="Proteomes" id="UP000663844">
    <property type="component" value="Unassembled WGS sequence"/>
</dbReference>
<dbReference type="SUPFAM" id="SSF47862">
    <property type="entry name" value="Saposin"/>
    <property type="match status" value="1"/>
</dbReference>
<organism evidence="5 6">
    <name type="scientific">Adineta steineri</name>
    <dbReference type="NCBI Taxonomy" id="433720"/>
    <lineage>
        <taxon>Eukaryota</taxon>
        <taxon>Metazoa</taxon>
        <taxon>Spiralia</taxon>
        <taxon>Gnathifera</taxon>
        <taxon>Rotifera</taxon>
        <taxon>Eurotatoria</taxon>
        <taxon>Bdelloidea</taxon>
        <taxon>Adinetida</taxon>
        <taxon>Adinetidae</taxon>
        <taxon>Adineta</taxon>
    </lineage>
</organism>
<dbReference type="Proteomes" id="UP000663845">
    <property type="component" value="Unassembled WGS sequence"/>
</dbReference>
<dbReference type="InterPro" id="IPR036514">
    <property type="entry name" value="SGNH_hydro_sf"/>
</dbReference>
<dbReference type="Pfam" id="PF13385">
    <property type="entry name" value="Laminin_G_3"/>
    <property type="match status" value="2"/>
</dbReference>
<dbReference type="InterPro" id="IPR008139">
    <property type="entry name" value="SaposinB_dom"/>
</dbReference>
<accession>A0A819LYT8</accession>
<dbReference type="GO" id="GO:0009104">
    <property type="term" value="P:lipopolysaccharide catabolic process"/>
    <property type="evidence" value="ECO:0007669"/>
    <property type="project" value="TreeGrafter"/>
</dbReference>
<dbReference type="AlphaFoldDB" id="A0A819LYT8"/>
<dbReference type="SMART" id="SM00741">
    <property type="entry name" value="SapB"/>
    <property type="match status" value="1"/>
</dbReference>
<feature type="chain" id="PRO_5035618887" description="Saposin B-type domain-containing protein" evidence="2">
    <location>
        <begin position="23"/>
        <end position="832"/>
    </location>
</feature>
<protein>
    <recommendedName>
        <fullName evidence="3">Saposin B-type domain-containing protein</fullName>
    </recommendedName>
</protein>
<dbReference type="SUPFAM" id="SSF52266">
    <property type="entry name" value="SGNH hydrolase"/>
    <property type="match status" value="1"/>
</dbReference>
<dbReference type="GO" id="GO:0050528">
    <property type="term" value="F:acyloxyacyl hydrolase activity"/>
    <property type="evidence" value="ECO:0007669"/>
    <property type="project" value="InterPro"/>
</dbReference>
<dbReference type="PANTHER" id="PTHR15010">
    <property type="entry name" value="ACYLOXYACYL HYDROLASE"/>
    <property type="match status" value="1"/>
</dbReference>
<dbReference type="Pfam" id="PF00657">
    <property type="entry name" value="Lipase_GDSL"/>
    <property type="match status" value="1"/>
</dbReference>
<dbReference type="InterPro" id="IPR039676">
    <property type="entry name" value="AOAH"/>
</dbReference>
<dbReference type="InterPro" id="IPR011001">
    <property type="entry name" value="Saposin-like"/>
</dbReference>
<dbReference type="Pfam" id="PF20825">
    <property type="entry name" value="Saposin"/>
    <property type="match status" value="1"/>
</dbReference>
<dbReference type="InterPro" id="IPR001087">
    <property type="entry name" value="GDSL"/>
</dbReference>
<comment type="caution">
    <text evidence="5">The sequence shown here is derived from an EMBL/GenBank/DDBJ whole genome shotgun (WGS) entry which is preliminary data.</text>
</comment>
<dbReference type="EMBL" id="CAJOAZ010002915">
    <property type="protein sequence ID" value="CAF3970281.1"/>
    <property type="molecule type" value="Genomic_DNA"/>
</dbReference>